<feature type="transmembrane region" description="Helical" evidence="8">
    <location>
        <begin position="164"/>
        <end position="189"/>
    </location>
</feature>
<feature type="domain" description="Glycosyltransferase RgtA/B/C/D-like" evidence="9">
    <location>
        <begin position="77"/>
        <end position="221"/>
    </location>
</feature>
<dbReference type="EMBL" id="WJKJ01000176">
    <property type="protein sequence ID" value="MBD3364659.1"/>
    <property type="molecule type" value="Genomic_DNA"/>
</dbReference>
<feature type="transmembrane region" description="Helical" evidence="8">
    <location>
        <begin position="280"/>
        <end position="303"/>
    </location>
</feature>
<organism evidence="10 11">
    <name type="scientific">candidate division WOR-3 bacterium</name>
    <dbReference type="NCBI Taxonomy" id="2052148"/>
    <lineage>
        <taxon>Bacteria</taxon>
        <taxon>Bacteria division WOR-3</taxon>
    </lineage>
</organism>
<evidence type="ECO:0000256" key="8">
    <source>
        <dbReference type="SAM" id="Phobius"/>
    </source>
</evidence>
<dbReference type="Pfam" id="PF13231">
    <property type="entry name" value="PMT_2"/>
    <property type="match status" value="1"/>
</dbReference>
<evidence type="ECO:0000256" key="4">
    <source>
        <dbReference type="ARBA" id="ARBA00022679"/>
    </source>
</evidence>
<evidence type="ECO:0000256" key="2">
    <source>
        <dbReference type="ARBA" id="ARBA00022475"/>
    </source>
</evidence>
<keyword evidence="5 8" id="KW-0812">Transmembrane</keyword>
<evidence type="ECO:0000313" key="10">
    <source>
        <dbReference type="EMBL" id="MBD3364659.1"/>
    </source>
</evidence>
<evidence type="ECO:0000256" key="6">
    <source>
        <dbReference type="ARBA" id="ARBA00022989"/>
    </source>
</evidence>
<sequence>MKSEEKKNTALWFIPLLWAAGFIAFIPLLKNRFIGDDYTALSIHRVFKSESFFQTILYGGNDFFRPLNMALVMGRGAVFGDNPLPFVIANILLHLVNSTMVFFLARKLFTKRIAVFSSAVFFLLAFSHYEGITWISSSITLLVTFLVMLSLYSHIQYRLSDKKVWFFLSIVAFVFAFLTKETAIGLPFLIVLYDLFFAPRKISRRFKFFVPYLVFGLLLACYVVIQTQWAMKFAGGEDSVYKPGWHAVTNVLDYWVWLWMPNPRHPYVAEVLKVLPKPFLIVYWILAGLVAASLAAVIVLAILKKLSKTMFFCFLATFVSLAVFLPFSIKISARYAYLPSCFFALFAGGAFAGIHTYLKEHGKSILKIILWSGAGLYLAANVFALILVQREFVKVSTLTEELAHQVGSPVNLEPDDVVFIEGLPSHVHLREAIQWFYEPGVHVHADNDKYSGTPRTLQEVRSLYDDAELYYFRFDADSLSQVSRERL</sequence>
<dbReference type="Proteomes" id="UP000630660">
    <property type="component" value="Unassembled WGS sequence"/>
</dbReference>
<evidence type="ECO:0000313" key="11">
    <source>
        <dbReference type="Proteomes" id="UP000630660"/>
    </source>
</evidence>
<feature type="transmembrane region" description="Helical" evidence="8">
    <location>
        <begin position="12"/>
        <end position="29"/>
    </location>
</feature>
<feature type="transmembrane region" description="Helical" evidence="8">
    <location>
        <begin position="135"/>
        <end position="152"/>
    </location>
</feature>
<protein>
    <recommendedName>
        <fullName evidence="9">Glycosyltransferase RgtA/B/C/D-like domain-containing protein</fullName>
    </recommendedName>
</protein>
<evidence type="ECO:0000259" key="9">
    <source>
        <dbReference type="Pfam" id="PF13231"/>
    </source>
</evidence>
<name>A0A9D5K9K4_UNCW3</name>
<dbReference type="GO" id="GO:0016763">
    <property type="term" value="F:pentosyltransferase activity"/>
    <property type="evidence" value="ECO:0007669"/>
    <property type="project" value="TreeGrafter"/>
</dbReference>
<dbReference type="PANTHER" id="PTHR33908:SF11">
    <property type="entry name" value="MEMBRANE PROTEIN"/>
    <property type="match status" value="1"/>
</dbReference>
<dbReference type="InterPro" id="IPR050297">
    <property type="entry name" value="LipidA_mod_glycosyltrf_83"/>
</dbReference>
<evidence type="ECO:0000256" key="5">
    <source>
        <dbReference type="ARBA" id="ARBA00022692"/>
    </source>
</evidence>
<evidence type="ECO:0000256" key="7">
    <source>
        <dbReference type="ARBA" id="ARBA00023136"/>
    </source>
</evidence>
<keyword evidence="7 8" id="KW-0472">Membrane</keyword>
<feature type="transmembrane region" description="Helical" evidence="8">
    <location>
        <begin position="310"/>
        <end position="329"/>
    </location>
</feature>
<keyword evidence="4" id="KW-0808">Transferase</keyword>
<keyword evidence="2" id="KW-1003">Cell membrane</keyword>
<feature type="transmembrane region" description="Helical" evidence="8">
    <location>
        <begin position="112"/>
        <end position="129"/>
    </location>
</feature>
<evidence type="ECO:0000256" key="3">
    <source>
        <dbReference type="ARBA" id="ARBA00022676"/>
    </source>
</evidence>
<accession>A0A9D5K9K4</accession>
<keyword evidence="6 8" id="KW-1133">Transmembrane helix</keyword>
<feature type="transmembrane region" description="Helical" evidence="8">
    <location>
        <begin position="84"/>
        <end position="105"/>
    </location>
</feature>
<evidence type="ECO:0000256" key="1">
    <source>
        <dbReference type="ARBA" id="ARBA00004651"/>
    </source>
</evidence>
<reference evidence="10" key="1">
    <citation type="submission" date="2019-11" db="EMBL/GenBank/DDBJ databases">
        <title>Microbial mats filling the niche in hypersaline microbial mats.</title>
        <authorList>
            <person name="Wong H.L."/>
            <person name="Macleod F.I."/>
            <person name="White R.A. III"/>
            <person name="Burns B.P."/>
        </authorList>
    </citation>
    <scope>NUCLEOTIDE SEQUENCE</scope>
    <source>
        <strain evidence="10">Bin_327</strain>
    </source>
</reference>
<feature type="transmembrane region" description="Helical" evidence="8">
    <location>
        <begin position="335"/>
        <end position="358"/>
    </location>
</feature>
<feature type="transmembrane region" description="Helical" evidence="8">
    <location>
        <begin position="365"/>
        <end position="388"/>
    </location>
</feature>
<dbReference type="InterPro" id="IPR038731">
    <property type="entry name" value="RgtA/B/C-like"/>
</dbReference>
<dbReference type="AlphaFoldDB" id="A0A9D5K9K4"/>
<gene>
    <name evidence="10" type="ORF">GF359_05540</name>
</gene>
<dbReference type="GO" id="GO:0009103">
    <property type="term" value="P:lipopolysaccharide biosynthetic process"/>
    <property type="evidence" value="ECO:0007669"/>
    <property type="project" value="UniProtKB-ARBA"/>
</dbReference>
<feature type="transmembrane region" description="Helical" evidence="8">
    <location>
        <begin position="209"/>
        <end position="231"/>
    </location>
</feature>
<keyword evidence="3" id="KW-0328">Glycosyltransferase</keyword>
<dbReference type="GO" id="GO:0005886">
    <property type="term" value="C:plasma membrane"/>
    <property type="evidence" value="ECO:0007669"/>
    <property type="project" value="UniProtKB-SubCell"/>
</dbReference>
<comment type="caution">
    <text evidence="10">The sequence shown here is derived from an EMBL/GenBank/DDBJ whole genome shotgun (WGS) entry which is preliminary data.</text>
</comment>
<comment type="subcellular location">
    <subcellularLocation>
        <location evidence="1">Cell membrane</location>
        <topology evidence="1">Multi-pass membrane protein</topology>
    </subcellularLocation>
</comment>
<dbReference type="PANTHER" id="PTHR33908">
    <property type="entry name" value="MANNOSYLTRANSFERASE YKCB-RELATED"/>
    <property type="match status" value="1"/>
</dbReference>
<proteinExistence type="predicted"/>